<keyword evidence="3" id="KW-1185">Reference proteome</keyword>
<reference evidence="2" key="1">
    <citation type="submission" date="2021-02" db="EMBL/GenBank/DDBJ databases">
        <authorList>
            <person name="Dougan E. K."/>
            <person name="Rhodes N."/>
            <person name="Thang M."/>
            <person name="Chan C."/>
        </authorList>
    </citation>
    <scope>NUCLEOTIDE SEQUENCE</scope>
</reference>
<dbReference type="EMBL" id="CAJNDS010002397">
    <property type="protein sequence ID" value="CAE7459599.1"/>
    <property type="molecule type" value="Genomic_DNA"/>
</dbReference>
<evidence type="ECO:0000313" key="2">
    <source>
        <dbReference type="EMBL" id="CAE7459599.1"/>
    </source>
</evidence>
<feature type="transmembrane region" description="Helical" evidence="1">
    <location>
        <begin position="68"/>
        <end position="85"/>
    </location>
</feature>
<keyword evidence="1" id="KW-1133">Transmembrane helix</keyword>
<proteinExistence type="predicted"/>
<dbReference type="Proteomes" id="UP000604046">
    <property type="component" value="Unassembled WGS sequence"/>
</dbReference>
<dbReference type="AlphaFoldDB" id="A0A812S0W5"/>
<keyword evidence="1" id="KW-0472">Membrane</keyword>
<sequence length="454" mass="50535">MGHVAQFLDVSIFTGHLMLGYCEPAYRKEFPSNNFWLLTVLWSIWNVLSHPFWRDNVVDFFVVWPQELHTILNIAAIVVCSATQIMPSWRHLACMVMGEFFLSLALSAAEVLSAFVEALDPTALDSPTVRFDLVIFNIAILIIGSTIVLGALNPEKDMKSNDSEALPLTSALHSQAFEDDLERRKRAVLTALCDTVLTTNAYFAISSSNESADRLFKRPMLHEIFTDYLKDSAEKAKFLSSMKKQFPEDDSLSDGPKRLRVTMRDAHGKLFETDVVVSDASTDLRTGKASKLMVAMHIRPEYRSQVLAEAAKLRPSRWRGDAGAETSQPNTMMAGLAGLAGDLQSMGMAIESVQVDSARAAPPQLKGIEEQQRLFHRDFSQELLSIYRDLLRSDSTGKQAGSAVRSAASKSGPPRIRLHRANYESFRRRTSFAAGLGEQQVDLRSLSLSDAEIR</sequence>
<organism evidence="2 3">
    <name type="scientific">Symbiodinium natans</name>
    <dbReference type="NCBI Taxonomy" id="878477"/>
    <lineage>
        <taxon>Eukaryota</taxon>
        <taxon>Sar</taxon>
        <taxon>Alveolata</taxon>
        <taxon>Dinophyceae</taxon>
        <taxon>Suessiales</taxon>
        <taxon>Symbiodiniaceae</taxon>
        <taxon>Symbiodinium</taxon>
    </lineage>
</organism>
<dbReference type="OrthoDB" id="425172at2759"/>
<keyword evidence="1" id="KW-0812">Transmembrane</keyword>
<evidence type="ECO:0000256" key="1">
    <source>
        <dbReference type="SAM" id="Phobius"/>
    </source>
</evidence>
<feature type="transmembrane region" description="Helical" evidence="1">
    <location>
        <begin position="133"/>
        <end position="152"/>
    </location>
</feature>
<accession>A0A812S0W5</accession>
<comment type="caution">
    <text evidence="2">The sequence shown here is derived from an EMBL/GenBank/DDBJ whole genome shotgun (WGS) entry which is preliminary data.</text>
</comment>
<name>A0A812S0W5_9DINO</name>
<evidence type="ECO:0000313" key="3">
    <source>
        <dbReference type="Proteomes" id="UP000604046"/>
    </source>
</evidence>
<feature type="transmembrane region" description="Helical" evidence="1">
    <location>
        <begin position="92"/>
        <end position="113"/>
    </location>
</feature>
<protein>
    <submittedName>
        <fullName evidence="2">Uncharacterized protein</fullName>
    </submittedName>
</protein>
<gene>
    <name evidence="2" type="ORF">SNAT2548_LOCUS25491</name>
</gene>